<comment type="caution">
    <text evidence="2">The sequence shown here is derived from an EMBL/GenBank/DDBJ whole genome shotgun (WGS) entry which is preliminary data.</text>
</comment>
<feature type="compositionally biased region" description="Basic and acidic residues" evidence="1">
    <location>
        <begin position="104"/>
        <end position="119"/>
    </location>
</feature>
<proteinExistence type="predicted"/>
<reference evidence="3" key="1">
    <citation type="submission" date="2022-10" db="EMBL/GenBank/DDBJ databases">
        <title>Genome assembly of Pristionchus species.</title>
        <authorList>
            <person name="Yoshida K."/>
            <person name="Sommer R.J."/>
        </authorList>
    </citation>
    <scope>NUCLEOTIDE SEQUENCE [LARGE SCALE GENOMIC DNA]</scope>
    <source>
        <strain evidence="3">RS5460</strain>
    </source>
</reference>
<protein>
    <submittedName>
        <fullName evidence="2">Uncharacterized protein</fullName>
    </submittedName>
</protein>
<feature type="compositionally biased region" description="Pro residues" evidence="1">
    <location>
        <begin position="31"/>
        <end position="45"/>
    </location>
</feature>
<feature type="region of interest" description="Disordered" evidence="1">
    <location>
        <begin position="67"/>
        <end position="119"/>
    </location>
</feature>
<feature type="non-terminal residue" evidence="2">
    <location>
        <position position="1"/>
    </location>
</feature>
<sequence length="185" mass="20834">KERDGMHVKELGKGFLKLFKRKKKKDALLSPPLPFQSPILPPPPNSKGGSFRPVSFRIHNLPATSPTYSEMTQHSADTRSGHVVNSTTSLTEVTSGGGATSADTMDHENSVEDNKKRETRAERRAYYRSIGVHVVADEDDHTEFEESQGIPFRVDRRIIDRLQWKDGVVPVDFTVIQFTTQFINI</sequence>
<evidence type="ECO:0000256" key="1">
    <source>
        <dbReference type="SAM" id="MobiDB-lite"/>
    </source>
</evidence>
<dbReference type="Proteomes" id="UP001328107">
    <property type="component" value="Unassembled WGS sequence"/>
</dbReference>
<gene>
    <name evidence="2" type="ORF">PMAYCL1PPCAC_24272</name>
</gene>
<dbReference type="AlphaFoldDB" id="A0AAN5CZL2"/>
<feature type="region of interest" description="Disordered" evidence="1">
    <location>
        <begin position="29"/>
        <end position="51"/>
    </location>
</feature>
<organism evidence="2 3">
    <name type="scientific">Pristionchus mayeri</name>
    <dbReference type="NCBI Taxonomy" id="1317129"/>
    <lineage>
        <taxon>Eukaryota</taxon>
        <taxon>Metazoa</taxon>
        <taxon>Ecdysozoa</taxon>
        <taxon>Nematoda</taxon>
        <taxon>Chromadorea</taxon>
        <taxon>Rhabditida</taxon>
        <taxon>Rhabditina</taxon>
        <taxon>Diplogasteromorpha</taxon>
        <taxon>Diplogasteroidea</taxon>
        <taxon>Neodiplogasteridae</taxon>
        <taxon>Pristionchus</taxon>
    </lineage>
</organism>
<feature type="compositionally biased region" description="Polar residues" evidence="1">
    <location>
        <begin position="83"/>
        <end position="94"/>
    </location>
</feature>
<keyword evidence="3" id="KW-1185">Reference proteome</keyword>
<accession>A0AAN5CZL2</accession>
<evidence type="ECO:0000313" key="3">
    <source>
        <dbReference type="Proteomes" id="UP001328107"/>
    </source>
</evidence>
<dbReference type="EMBL" id="BTRK01000005">
    <property type="protein sequence ID" value="GMR54081.1"/>
    <property type="molecule type" value="Genomic_DNA"/>
</dbReference>
<evidence type="ECO:0000313" key="2">
    <source>
        <dbReference type="EMBL" id="GMR54081.1"/>
    </source>
</evidence>
<name>A0AAN5CZL2_9BILA</name>